<dbReference type="Proteomes" id="UP001500740">
    <property type="component" value="Unassembled WGS sequence"/>
</dbReference>
<feature type="compositionally biased region" description="Polar residues" evidence="1">
    <location>
        <begin position="1"/>
        <end position="26"/>
    </location>
</feature>
<accession>A0ABN0ZPU0</accession>
<dbReference type="RefSeq" id="WP_343781866.1">
    <property type="nucleotide sequence ID" value="NZ_BAAACZ010000007.1"/>
</dbReference>
<evidence type="ECO:0000313" key="3">
    <source>
        <dbReference type="Proteomes" id="UP001500740"/>
    </source>
</evidence>
<feature type="region of interest" description="Disordered" evidence="1">
    <location>
        <begin position="1"/>
        <end position="42"/>
    </location>
</feature>
<dbReference type="EMBL" id="BAAACZ010000007">
    <property type="protein sequence ID" value="GAA0454947.1"/>
    <property type="molecule type" value="Genomic_DNA"/>
</dbReference>
<name>A0ABN0ZPU0_9BACI</name>
<gene>
    <name evidence="2" type="ORF">GCM10008935_07240</name>
</gene>
<protein>
    <submittedName>
        <fullName evidence="2">Uncharacterized protein</fullName>
    </submittedName>
</protein>
<comment type="caution">
    <text evidence="2">The sequence shown here is derived from an EMBL/GenBank/DDBJ whole genome shotgun (WGS) entry which is preliminary data.</text>
</comment>
<keyword evidence="3" id="KW-1185">Reference proteome</keyword>
<reference evidence="2 3" key="1">
    <citation type="journal article" date="2019" name="Int. J. Syst. Evol. Microbiol.">
        <title>The Global Catalogue of Microorganisms (GCM) 10K type strain sequencing project: providing services to taxonomists for standard genome sequencing and annotation.</title>
        <authorList>
            <consortium name="The Broad Institute Genomics Platform"/>
            <consortium name="The Broad Institute Genome Sequencing Center for Infectious Disease"/>
            <person name="Wu L."/>
            <person name="Ma J."/>
        </authorList>
    </citation>
    <scope>NUCLEOTIDE SEQUENCE [LARGE SCALE GENOMIC DNA]</scope>
    <source>
        <strain evidence="2 3">JCM 14193</strain>
    </source>
</reference>
<organism evidence="2 3">
    <name type="scientific">Alkalibacillus silvisoli</name>
    <dbReference type="NCBI Taxonomy" id="392823"/>
    <lineage>
        <taxon>Bacteria</taxon>
        <taxon>Bacillati</taxon>
        <taxon>Bacillota</taxon>
        <taxon>Bacilli</taxon>
        <taxon>Bacillales</taxon>
        <taxon>Bacillaceae</taxon>
        <taxon>Alkalibacillus</taxon>
    </lineage>
</organism>
<evidence type="ECO:0000313" key="2">
    <source>
        <dbReference type="EMBL" id="GAA0454947.1"/>
    </source>
</evidence>
<sequence length="42" mass="5072">MRQKKQQQPNNRANPQSKTGSRAFTQQDRKRKEQNYYNRGGF</sequence>
<evidence type="ECO:0000256" key="1">
    <source>
        <dbReference type="SAM" id="MobiDB-lite"/>
    </source>
</evidence>
<proteinExistence type="predicted"/>